<dbReference type="Proteomes" id="UP000307000">
    <property type="component" value="Chromosome"/>
</dbReference>
<feature type="transmembrane region" description="Helical" evidence="1">
    <location>
        <begin position="18"/>
        <end position="36"/>
    </location>
</feature>
<name>A0A5B7WP64_9MICC</name>
<keyword evidence="1" id="KW-1133">Transmembrane helix</keyword>
<evidence type="ECO:0000313" key="3">
    <source>
        <dbReference type="Proteomes" id="UP000307000"/>
    </source>
</evidence>
<protein>
    <recommendedName>
        <fullName evidence="4">PH domain-containing protein</fullName>
    </recommendedName>
</protein>
<keyword evidence="1" id="KW-0472">Membrane</keyword>
<organism evidence="2 3">
    <name type="scientific">Glutamicibacter creatinolyticus</name>
    <dbReference type="NCBI Taxonomy" id="162496"/>
    <lineage>
        <taxon>Bacteria</taxon>
        <taxon>Bacillati</taxon>
        <taxon>Actinomycetota</taxon>
        <taxon>Actinomycetes</taxon>
        <taxon>Micrococcales</taxon>
        <taxon>Micrococcaceae</taxon>
        <taxon>Glutamicibacter</taxon>
    </lineage>
</organism>
<dbReference type="RefSeq" id="WP_138173113.1">
    <property type="nucleotide sequence ID" value="NZ_BAAAGL010000014.1"/>
</dbReference>
<feature type="transmembrane region" description="Helical" evidence="1">
    <location>
        <begin position="42"/>
        <end position="61"/>
    </location>
</feature>
<proteinExistence type="predicted"/>
<evidence type="ECO:0000256" key="1">
    <source>
        <dbReference type="SAM" id="Phobius"/>
    </source>
</evidence>
<keyword evidence="3" id="KW-1185">Reference proteome</keyword>
<accession>A0A5B7WP64</accession>
<dbReference type="EMBL" id="CP034412">
    <property type="protein sequence ID" value="QCY45871.1"/>
    <property type="molecule type" value="Genomic_DNA"/>
</dbReference>
<sequence length="155" mass="16720">MTSAHPTVLLCRQRPPRWLRRGGGVLLLLVAAGLAAGTATAGLPALLGAGFFALAGIWWAFAARISARLDAHTLTLAAPLWRRRLPREQISQVRVEPDSGLNPGLLNWPVLRTGGLIRLNMGGRTAVSFSAGGRRYQFVLDRPQLARQLAQALRG</sequence>
<gene>
    <name evidence="2" type="ORF">GcLGCM259_0078</name>
</gene>
<evidence type="ECO:0000313" key="2">
    <source>
        <dbReference type="EMBL" id="QCY45871.1"/>
    </source>
</evidence>
<dbReference type="KEGG" id="gcr:GcLGCM259_0078"/>
<evidence type="ECO:0008006" key="4">
    <source>
        <dbReference type="Google" id="ProtNLM"/>
    </source>
</evidence>
<dbReference type="AlphaFoldDB" id="A0A5B7WP64"/>
<keyword evidence="1" id="KW-0812">Transmembrane</keyword>
<reference evidence="2 3" key="1">
    <citation type="submission" date="2018-12" db="EMBL/GenBank/DDBJ databases">
        <title>Complete Genome Sequence of Glutamicibacter creatinolyticus strain LGCM259,isolated from an abscess of a 12-year-old mare in Italy.</title>
        <authorList>
            <person name="Santos R.G."/>
            <person name="Silva A.L."/>
            <person name="Seyffert N."/>
            <person name="Castro T.L.P."/>
            <person name="Attili A.R."/>
            <person name="Rifici C."/>
            <person name="Mazzullo G."/>
            <person name="Brenig B."/>
            <person name="Venanzi F."/>
            <person name="Azevedo V."/>
        </authorList>
    </citation>
    <scope>NUCLEOTIDE SEQUENCE [LARGE SCALE GENOMIC DNA]</scope>
    <source>
        <strain evidence="2 3">LGCM 259</strain>
    </source>
</reference>